<organism evidence="1 2">
    <name type="scientific">Acorus calamus</name>
    <name type="common">Sweet flag</name>
    <dbReference type="NCBI Taxonomy" id="4465"/>
    <lineage>
        <taxon>Eukaryota</taxon>
        <taxon>Viridiplantae</taxon>
        <taxon>Streptophyta</taxon>
        <taxon>Embryophyta</taxon>
        <taxon>Tracheophyta</taxon>
        <taxon>Spermatophyta</taxon>
        <taxon>Magnoliopsida</taxon>
        <taxon>Liliopsida</taxon>
        <taxon>Acoraceae</taxon>
        <taxon>Acorus</taxon>
    </lineage>
</organism>
<keyword evidence="2" id="KW-1185">Reference proteome</keyword>
<evidence type="ECO:0000313" key="1">
    <source>
        <dbReference type="EMBL" id="KAK1298658.1"/>
    </source>
</evidence>
<accession>A0AAV9DEY7</accession>
<dbReference type="PANTHER" id="PTHR33710:SF64">
    <property type="entry name" value="ENDONUCLEASE_EXONUCLEASE_PHOSPHATASE DOMAIN-CONTAINING PROTEIN"/>
    <property type="match status" value="1"/>
</dbReference>
<dbReference type="SUPFAM" id="SSF56219">
    <property type="entry name" value="DNase I-like"/>
    <property type="match status" value="1"/>
</dbReference>
<reference evidence="1" key="2">
    <citation type="submission" date="2023-06" db="EMBL/GenBank/DDBJ databases">
        <authorList>
            <person name="Ma L."/>
            <person name="Liu K.-W."/>
            <person name="Li Z."/>
            <person name="Hsiao Y.-Y."/>
            <person name="Qi Y."/>
            <person name="Fu T."/>
            <person name="Tang G."/>
            <person name="Zhang D."/>
            <person name="Sun W.-H."/>
            <person name="Liu D.-K."/>
            <person name="Li Y."/>
            <person name="Chen G.-Z."/>
            <person name="Liu X.-D."/>
            <person name="Liao X.-Y."/>
            <person name="Jiang Y.-T."/>
            <person name="Yu X."/>
            <person name="Hao Y."/>
            <person name="Huang J."/>
            <person name="Zhao X.-W."/>
            <person name="Ke S."/>
            <person name="Chen Y.-Y."/>
            <person name="Wu W.-L."/>
            <person name="Hsu J.-L."/>
            <person name="Lin Y.-F."/>
            <person name="Huang M.-D."/>
            <person name="Li C.-Y."/>
            <person name="Huang L."/>
            <person name="Wang Z.-W."/>
            <person name="Zhao X."/>
            <person name="Zhong W.-Y."/>
            <person name="Peng D.-H."/>
            <person name="Ahmad S."/>
            <person name="Lan S."/>
            <person name="Zhang J.-S."/>
            <person name="Tsai W.-C."/>
            <person name="Van De Peer Y."/>
            <person name="Liu Z.-J."/>
        </authorList>
    </citation>
    <scope>NUCLEOTIDE SEQUENCE</scope>
    <source>
        <strain evidence="1">CP</strain>
        <tissue evidence="1">Leaves</tissue>
    </source>
</reference>
<reference evidence="1" key="1">
    <citation type="journal article" date="2023" name="Nat. Commun.">
        <title>Diploid and tetraploid genomes of Acorus and the evolution of monocots.</title>
        <authorList>
            <person name="Ma L."/>
            <person name="Liu K.W."/>
            <person name="Li Z."/>
            <person name="Hsiao Y.Y."/>
            <person name="Qi Y."/>
            <person name="Fu T."/>
            <person name="Tang G.D."/>
            <person name="Zhang D."/>
            <person name="Sun W.H."/>
            <person name="Liu D.K."/>
            <person name="Li Y."/>
            <person name="Chen G.Z."/>
            <person name="Liu X.D."/>
            <person name="Liao X.Y."/>
            <person name="Jiang Y.T."/>
            <person name="Yu X."/>
            <person name="Hao Y."/>
            <person name="Huang J."/>
            <person name="Zhao X.W."/>
            <person name="Ke S."/>
            <person name="Chen Y.Y."/>
            <person name="Wu W.L."/>
            <person name="Hsu J.L."/>
            <person name="Lin Y.F."/>
            <person name="Huang M.D."/>
            <person name="Li C.Y."/>
            <person name="Huang L."/>
            <person name="Wang Z.W."/>
            <person name="Zhao X."/>
            <person name="Zhong W.Y."/>
            <person name="Peng D.H."/>
            <person name="Ahmad S."/>
            <person name="Lan S."/>
            <person name="Zhang J.S."/>
            <person name="Tsai W.C."/>
            <person name="Van de Peer Y."/>
            <person name="Liu Z.J."/>
        </authorList>
    </citation>
    <scope>NUCLEOTIDE SEQUENCE</scope>
    <source>
        <strain evidence="1">CP</strain>
    </source>
</reference>
<gene>
    <name evidence="1" type="ORF">QJS10_CPB14g01525</name>
</gene>
<protein>
    <recommendedName>
        <fullName evidence="3">Reverse transcriptase</fullName>
    </recommendedName>
</protein>
<dbReference type="AlphaFoldDB" id="A0AAV9DEY7"/>
<evidence type="ECO:0000313" key="2">
    <source>
        <dbReference type="Proteomes" id="UP001180020"/>
    </source>
</evidence>
<sequence length="361" mass="41179">MGWIIGGDFNEVRYSHEKLGGQPVHSRRLRKFNSCILSSGLEDLKSIGHTLSWNNRQDSRIFCRLDRVMGNQPFITAFPHSLVEYLPPGISDHSPLKLVCEPSYPSGPKPFKYFEAWETHPSFMNTVQEAWKADFSGNPLFQFVRKLANVKKTLKVWNKDVFGPIQFNLSITKKDLADAQIALQLHPSDQRPLFEGGLGIKTITDWNRGAAGVRFWEIVSRKNSLWSVWASKRYLRNKNIWQAPAPSGCSSSWSIILKARLWIASKVQFIIFEGKAINIWWDPWLNGFGLKHYLGRPSYIWGPPSSASLDILIHNGSWRKPPRWPVSLDGIWQDIIQIEVGGTGEDVLNERVSPSTRLRTA</sequence>
<dbReference type="InterPro" id="IPR036691">
    <property type="entry name" value="Endo/exonu/phosph_ase_sf"/>
</dbReference>
<dbReference type="PANTHER" id="PTHR33710">
    <property type="entry name" value="BNAC02G09200D PROTEIN"/>
    <property type="match status" value="1"/>
</dbReference>
<dbReference type="EMBL" id="JAUJYO010000014">
    <property type="protein sequence ID" value="KAK1298658.1"/>
    <property type="molecule type" value="Genomic_DNA"/>
</dbReference>
<comment type="caution">
    <text evidence="1">The sequence shown here is derived from an EMBL/GenBank/DDBJ whole genome shotgun (WGS) entry which is preliminary data.</text>
</comment>
<evidence type="ECO:0008006" key="3">
    <source>
        <dbReference type="Google" id="ProtNLM"/>
    </source>
</evidence>
<name>A0AAV9DEY7_ACOCL</name>
<dbReference type="Gene3D" id="3.60.10.10">
    <property type="entry name" value="Endonuclease/exonuclease/phosphatase"/>
    <property type="match status" value="1"/>
</dbReference>
<dbReference type="Proteomes" id="UP001180020">
    <property type="component" value="Unassembled WGS sequence"/>
</dbReference>
<proteinExistence type="predicted"/>